<accession>A0A7J9CQ93</accession>
<proteinExistence type="predicted"/>
<sequence length="40" mass="4763">MLEDTQSREVNFQIDSFNLSLPQIVCMDCRRNCEDELKEI</sequence>
<gene>
    <name evidence="1" type="ORF">Gogos_002074</name>
</gene>
<dbReference type="EMBL" id="JABEZY010000012">
    <property type="protein sequence ID" value="MBA0750673.1"/>
    <property type="molecule type" value="Genomic_DNA"/>
</dbReference>
<evidence type="ECO:0000313" key="1">
    <source>
        <dbReference type="EMBL" id="MBA0750673.1"/>
    </source>
</evidence>
<name>A0A7J9CQ93_GOSGO</name>
<organism evidence="1 2">
    <name type="scientific">Gossypium gossypioides</name>
    <name type="common">Mexican cotton</name>
    <name type="synonym">Selera gossypioides</name>
    <dbReference type="NCBI Taxonomy" id="34282"/>
    <lineage>
        <taxon>Eukaryota</taxon>
        <taxon>Viridiplantae</taxon>
        <taxon>Streptophyta</taxon>
        <taxon>Embryophyta</taxon>
        <taxon>Tracheophyta</taxon>
        <taxon>Spermatophyta</taxon>
        <taxon>Magnoliopsida</taxon>
        <taxon>eudicotyledons</taxon>
        <taxon>Gunneridae</taxon>
        <taxon>Pentapetalae</taxon>
        <taxon>rosids</taxon>
        <taxon>malvids</taxon>
        <taxon>Malvales</taxon>
        <taxon>Malvaceae</taxon>
        <taxon>Malvoideae</taxon>
        <taxon>Gossypium</taxon>
    </lineage>
</organism>
<dbReference type="AlphaFoldDB" id="A0A7J9CQ93"/>
<dbReference type="OrthoDB" id="10394859at2759"/>
<reference evidence="1 2" key="1">
    <citation type="journal article" date="2019" name="Genome Biol. Evol.">
        <title>Insights into the evolution of the New World diploid cottons (Gossypium, subgenus Houzingenia) based on genome sequencing.</title>
        <authorList>
            <person name="Grover C.E."/>
            <person name="Arick M.A. 2nd"/>
            <person name="Thrash A."/>
            <person name="Conover J.L."/>
            <person name="Sanders W.S."/>
            <person name="Peterson D.G."/>
            <person name="Frelichowski J.E."/>
            <person name="Scheffler J.A."/>
            <person name="Scheffler B.E."/>
            <person name="Wendel J.F."/>
        </authorList>
    </citation>
    <scope>NUCLEOTIDE SEQUENCE [LARGE SCALE GENOMIC DNA]</scope>
    <source>
        <strain evidence="1">5</strain>
        <tissue evidence="1">Leaf</tissue>
    </source>
</reference>
<comment type="caution">
    <text evidence="1">The sequence shown here is derived from an EMBL/GenBank/DDBJ whole genome shotgun (WGS) entry which is preliminary data.</text>
</comment>
<keyword evidence="2" id="KW-1185">Reference proteome</keyword>
<dbReference type="Proteomes" id="UP000593579">
    <property type="component" value="Unassembled WGS sequence"/>
</dbReference>
<evidence type="ECO:0000313" key="2">
    <source>
        <dbReference type="Proteomes" id="UP000593579"/>
    </source>
</evidence>
<protein>
    <submittedName>
        <fullName evidence="1">Uncharacterized protein</fullName>
    </submittedName>
</protein>